<keyword evidence="6" id="KW-0732">Signal</keyword>
<dbReference type="InterPro" id="IPR002828">
    <property type="entry name" value="SurE-like_Pase/nucleotidase"/>
</dbReference>
<evidence type="ECO:0000256" key="5">
    <source>
        <dbReference type="ARBA" id="ARBA00022801"/>
    </source>
</evidence>
<dbReference type="Pfam" id="PF01975">
    <property type="entry name" value="SurE"/>
    <property type="match status" value="1"/>
</dbReference>
<evidence type="ECO:0000256" key="4">
    <source>
        <dbReference type="ARBA" id="ARBA00022723"/>
    </source>
</evidence>
<accession>A0ABW1YNS4</accession>
<dbReference type="Gene3D" id="3.40.1210.10">
    <property type="entry name" value="Survival protein SurE-like phosphatase/nucleotidase"/>
    <property type="match status" value="1"/>
</dbReference>
<evidence type="ECO:0000256" key="2">
    <source>
        <dbReference type="ARBA" id="ARBA00011062"/>
    </source>
</evidence>
<dbReference type="EMBL" id="JBHSVR010000001">
    <property type="protein sequence ID" value="MFC6634310.1"/>
    <property type="molecule type" value="Genomic_DNA"/>
</dbReference>
<dbReference type="GO" id="GO:0008253">
    <property type="term" value="F:5'-nucleotidase activity"/>
    <property type="evidence" value="ECO:0007669"/>
    <property type="project" value="UniProtKB-EC"/>
</dbReference>
<evidence type="ECO:0000313" key="9">
    <source>
        <dbReference type="Proteomes" id="UP001596425"/>
    </source>
</evidence>
<feature type="signal peptide" evidence="6">
    <location>
        <begin position="1"/>
        <end position="25"/>
    </location>
</feature>
<comment type="catalytic activity">
    <reaction evidence="1">
        <text>a ribonucleoside 5'-phosphate + H2O = a ribonucleoside + phosphate</text>
        <dbReference type="Rhea" id="RHEA:12484"/>
        <dbReference type="ChEBI" id="CHEBI:15377"/>
        <dbReference type="ChEBI" id="CHEBI:18254"/>
        <dbReference type="ChEBI" id="CHEBI:43474"/>
        <dbReference type="ChEBI" id="CHEBI:58043"/>
        <dbReference type="EC" id="3.1.3.5"/>
    </reaction>
</comment>
<evidence type="ECO:0000259" key="7">
    <source>
        <dbReference type="Pfam" id="PF01975"/>
    </source>
</evidence>
<gene>
    <name evidence="8" type="primary">surE</name>
    <name evidence="8" type="ORF">ACFQBM_13500</name>
</gene>
<dbReference type="InterPro" id="IPR030048">
    <property type="entry name" value="SurE"/>
</dbReference>
<sequence>MIKKLIKRSGVLLFSLSLLPLSACAESGEAQQPLRILLTNDDGWDAPGIQAMRTALIDAGHDVTLVAPLTGQSGKGGGFNTHVGEGVSVEEKAPGVWAVDSTPTDSVRAALGAIMAEAPPQLIVSGSNFGQNLGQPAAHQSGTIGATLQGIFSGIPAIAVSVGVDFRESKSRFPSTQAAFAPAAQFTVSLIEELQKASGGQLLPPRTALNVNVPVPYEKIKGIEFAPLSLANGVPFRLLDTQREVVKNGGGALQITPFLGERDIDAGSDIDLYNRGYITISAIDGNVTAVQPEQLLLEKLQP</sequence>
<feature type="chain" id="PRO_5046635855" description="5'-nucleotidase" evidence="6">
    <location>
        <begin position="26"/>
        <end position="302"/>
    </location>
</feature>
<name>A0ABW1YNS4_9GAMM</name>
<dbReference type="InterPro" id="IPR036523">
    <property type="entry name" value="SurE-like_sf"/>
</dbReference>
<comment type="similarity">
    <text evidence="2">Belongs to the SurE nucleotidase family.</text>
</comment>
<organism evidence="8 9">
    <name type="scientific">Microbulbifer taiwanensis</name>
    <dbReference type="NCBI Taxonomy" id="986746"/>
    <lineage>
        <taxon>Bacteria</taxon>
        <taxon>Pseudomonadati</taxon>
        <taxon>Pseudomonadota</taxon>
        <taxon>Gammaproteobacteria</taxon>
        <taxon>Cellvibrionales</taxon>
        <taxon>Microbulbiferaceae</taxon>
        <taxon>Microbulbifer</taxon>
    </lineage>
</organism>
<dbReference type="Proteomes" id="UP001596425">
    <property type="component" value="Unassembled WGS sequence"/>
</dbReference>
<dbReference type="RefSeq" id="WP_193193108.1">
    <property type="nucleotide sequence ID" value="NZ_JACZFR010000038.1"/>
</dbReference>
<evidence type="ECO:0000313" key="8">
    <source>
        <dbReference type="EMBL" id="MFC6634310.1"/>
    </source>
</evidence>
<dbReference type="PANTHER" id="PTHR30457:SF0">
    <property type="entry name" value="PHOSPHATASE, PUTATIVE (AFU_ORTHOLOGUE AFUA_4G01070)-RELATED"/>
    <property type="match status" value="1"/>
</dbReference>
<dbReference type="SUPFAM" id="SSF64167">
    <property type="entry name" value="SurE-like"/>
    <property type="match status" value="1"/>
</dbReference>
<dbReference type="NCBIfam" id="TIGR00087">
    <property type="entry name" value="surE"/>
    <property type="match status" value="1"/>
</dbReference>
<keyword evidence="4" id="KW-0479">Metal-binding</keyword>
<protein>
    <recommendedName>
        <fullName evidence="3">5'-nucleotidase</fullName>
        <ecNumber evidence="3">3.1.3.5</ecNumber>
    </recommendedName>
</protein>
<evidence type="ECO:0000256" key="6">
    <source>
        <dbReference type="SAM" id="SignalP"/>
    </source>
</evidence>
<feature type="domain" description="Survival protein SurE-like phosphatase/nucleotidase" evidence="7">
    <location>
        <begin position="36"/>
        <end position="229"/>
    </location>
</feature>
<comment type="caution">
    <text evidence="8">The sequence shown here is derived from an EMBL/GenBank/DDBJ whole genome shotgun (WGS) entry which is preliminary data.</text>
</comment>
<keyword evidence="9" id="KW-1185">Reference proteome</keyword>
<dbReference type="PANTHER" id="PTHR30457">
    <property type="entry name" value="5'-NUCLEOTIDASE SURE"/>
    <property type="match status" value="1"/>
</dbReference>
<evidence type="ECO:0000256" key="1">
    <source>
        <dbReference type="ARBA" id="ARBA00000815"/>
    </source>
</evidence>
<reference evidence="9" key="1">
    <citation type="journal article" date="2019" name="Int. J. Syst. Evol. Microbiol.">
        <title>The Global Catalogue of Microorganisms (GCM) 10K type strain sequencing project: providing services to taxonomists for standard genome sequencing and annotation.</title>
        <authorList>
            <consortium name="The Broad Institute Genomics Platform"/>
            <consortium name="The Broad Institute Genome Sequencing Center for Infectious Disease"/>
            <person name="Wu L."/>
            <person name="Ma J."/>
        </authorList>
    </citation>
    <scope>NUCLEOTIDE SEQUENCE [LARGE SCALE GENOMIC DNA]</scope>
    <source>
        <strain evidence="9">CGMCC 1.13718</strain>
    </source>
</reference>
<evidence type="ECO:0000256" key="3">
    <source>
        <dbReference type="ARBA" id="ARBA00012643"/>
    </source>
</evidence>
<keyword evidence="5 8" id="KW-0378">Hydrolase</keyword>
<proteinExistence type="inferred from homology"/>
<dbReference type="GO" id="GO:0008254">
    <property type="term" value="F:3'-nucleotidase activity"/>
    <property type="evidence" value="ECO:0007669"/>
    <property type="project" value="UniProtKB-EC"/>
</dbReference>
<dbReference type="EC" id="3.1.3.5" evidence="3"/>